<feature type="region of interest" description="Disordered" evidence="1">
    <location>
        <begin position="143"/>
        <end position="186"/>
    </location>
</feature>
<name>A0A1G9LZP9_9FLAO</name>
<dbReference type="PROSITE" id="PS51257">
    <property type="entry name" value="PROKAR_LIPOPROTEIN"/>
    <property type="match status" value="1"/>
</dbReference>
<dbReference type="AlphaFoldDB" id="A0A1G9LZP9"/>
<dbReference type="Pfam" id="PF14092">
    <property type="entry name" value="DUF4270"/>
    <property type="match status" value="1"/>
</dbReference>
<reference evidence="2 3" key="1">
    <citation type="submission" date="2016-10" db="EMBL/GenBank/DDBJ databases">
        <authorList>
            <person name="de Groot N.N."/>
        </authorList>
    </citation>
    <scope>NUCLEOTIDE SEQUENCE [LARGE SCALE GENOMIC DNA]</scope>
    <source>
        <strain evidence="2 3">DSM 19886</strain>
    </source>
</reference>
<dbReference type="STRING" id="192904.SAMN04488514_102295"/>
<feature type="compositionally biased region" description="Acidic residues" evidence="1">
    <location>
        <begin position="105"/>
        <end position="118"/>
    </location>
</feature>
<sequence length="607" mass="66823">MTFLSRFKFPALAGFFLVVVMLGSCEEDLTTIGAQVVGDSPFTTNKQVFDVFAYNKKIEAVRTNKLPVYQLGVFDDPIYGKTEARITTQLTLSSGNPTFGGLTQEGEDSAAADSDDTTVPDNEQVKEVYLYIPYLTQAEALRDSDGDGVDDAFDVDSEDPASDSDGDGITDNQERANGTDPLSSVNDTIQNNFAKRINIDSIYLNGKSLPKNLDGTSHTFSLKVERSTYYLRNLDPNTNFQQAQEYFSNKEFAPTFVDDVLATEDVVISDIEMLLTPEDNEATEDVDESLTKTHLAPGIRIPLSNSFFQQNILDKEGSSELLSQANFSEFLRGIHLSVAPINDDIMLLLDLTLANITIRYEYDSYNATDGEVEKKERDFVLGLLRNQSGIISGNAVNTFINDAYPPEILNSMDASENASRLYLKGGAGSFSQIRLFHENKDNAAGIINQIKVNNWIVNEANLVFYVDNTSPLAEEPLRLYMYKTGTNEPLIDYATETSSSETLQGLYLNYGGVLDDSGTGAKKYTVRITDYINDLVLRDSTNVDLGLTITPDISRTVASNAILANDNEEYIPAASTITPLGTILYGSTGSTPSDNRLKLEISYTKVD</sequence>
<organism evidence="2 3">
    <name type="scientific">Kriegella aquimaris</name>
    <dbReference type="NCBI Taxonomy" id="192904"/>
    <lineage>
        <taxon>Bacteria</taxon>
        <taxon>Pseudomonadati</taxon>
        <taxon>Bacteroidota</taxon>
        <taxon>Flavobacteriia</taxon>
        <taxon>Flavobacteriales</taxon>
        <taxon>Flavobacteriaceae</taxon>
        <taxon>Kriegella</taxon>
    </lineage>
</organism>
<dbReference type="RefSeq" id="WP_089886697.1">
    <property type="nucleotide sequence ID" value="NZ_FNGV01000002.1"/>
</dbReference>
<keyword evidence="3" id="KW-1185">Reference proteome</keyword>
<evidence type="ECO:0000256" key="1">
    <source>
        <dbReference type="SAM" id="MobiDB-lite"/>
    </source>
</evidence>
<proteinExistence type="predicted"/>
<dbReference type="EMBL" id="FNGV01000002">
    <property type="protein sequence ID" value="SDL67436.1"/>
    <property type="molecule type" value="Genomic_DNA"/>
</dbReference>
<protein>
    <recommendedName>
        <fullName evidence="4">DUF4270 domain-containing protein</fullName>
    </recommendedName>
</protein>
<gene>
    <name evidence="2" type="ORF">SAMN04488514_102295</name>
</gene>
<dbReference type="InterPro" id="IPR025366">
    <property type="entry name" value="DUF4270"/>
</dbReference>
<evidence type="ECO:0000313" key="3">
    <source>
        <dbReference type="Proteomes" id="UP000199440"/>
    </source>
</evidence>
<dbReference type="Proteomes" id="UP000199440">
    <property type="component" value="Unassembled WGS sequence"/>
</dbReference>
<accession>A0A1G9LZP9</accession>
<evidence type="ECO:0000313" key="2">
    <source>
        <dbReference type="EMBL" id="SDL67436.1"/>
    </source>
</evidence>
<dbReference type="OrthoDB" id="1466062at2"/>
<feature type="region of interest" description="Disordered" evidence="1">
    <location>
        <begin position="95"/>
        <end position="123"/>
    </location>
</feature>
<evidence type="ECO:0008006" key="4">
    <source>
        <dbReference type="Google" id="ProtNLM"/>
    </source>
</evidence>
<feature type="compositionally biased region" description="Acidic residues" evidence="1">
    <location>
        <begin position="146"/>
        <end position="168"/>
    </location>
</feature>